<dbReference type="InterPro" id="IPR030828">
    <property type="entry name" value="HTH_TyrR"/>
</dbReference>
<sequence length="563" mass="63309">MLKACTGRWWMLPVIGHNGDVAGTVSLFDLVLAAEIDGRLSEPVQRIMVSPPVTVNAEMPVEEFFQQGLSMAVVKDLNEVVGLVTPLELQNAIQVLLKEVVELREAHQLERAIINSVYDGVYITDGQGYTLDVNDAYVRITGIPREEIVGRHMKELIDEGYFKSSASLMVLETRQPVTIIDNIRGGVTCLTTSNPVFNEKGQIIRVVSSVRDMTELAELKSKLEQANQLNQKYEQELELLRRQQLQDDLIIGQHETMRALRRMIEKVAKTDATVLILGETGVGKELVAKEIQRLSPRRNGPFIRINCAAVPEHLIESELFGYERGAFTGANSTGKPGIFELAESGTILLDEIAELPMDTQAKLLRVLQEKEVTRLGGTRPRKLDVRILAATNKDLEQQVAKGLFRKDLYYRLNILPITVPPLRERREDIPLLVDYFLRLFNRKYGTSKSFSRPALHRLCDYSWPGNVRELRNLVERLVIVTQEDIIGPEHLVGLVVHRGQKEALCPANSGEIHTLKEAVRELERHLISEALRTYGSTHRAAHALGVSQPTVLRKIKKLGIKLS</sequence>
<keyword evidence="3" id="KW-0067">ATP-binding</keyword>
<dbReference type="InterPro" id="IPR025662">
    <property type="entry name" value="Sigma_54_int_dom_ATP-bd_1"/>
</dbReference>
<dbReference type="CDD" id="cd00130">
    <property type="entry name" value="PAS"/>
    <property type="match status" value="1"/>
</dbReference>
<dbReference type="InterPro" id="IPR000644">
    <property type="entry name" value="CBS_dom"/>
</dbReference>
<dbReference type="SMART" id="SM00091">
    <property type="entry name" value="PAS"/>
    <property type="match status" value="1"/>
</dbReference>
<dbReference type="Gene3D" id="3.30.450.20">
    <property type="entry name" value="PAS domain"/>
    <property type="match status" value="1"/>
</dbReference>
<dbReference type="GO" id="GO:0006355">
    <property type="term" value="P:regulation of DNA-templated transcription"/>
    <property type="evidence" value="ECO:0007669"/>
    <property type="project" value="InterPro"/>
</dbReference>
<dbReference type="InterPro" id="IPR000014">
    <property type="entry name" value="PAS"/>
</dbReference>
<dbReference type="InterPro" id="IPR003593">
    <property type="entry name" value="AAA+_ATPase"/>
</dbReference>
<dbReference type="Gene3D" id="1.10.8.60">
    <property type="match status" value="1"/>
</dbReference>
<dbReference type="Pfam" id="PF18024">
    <property type="entry name" value="HTH_50"/>
    <property type="match status" value="1"/>
</dbReference>
<dbReference type="Pfam" id="PF25601">
    <property type="entry name" value="AAA_lid_14"/>
    <property type="match status" value="1"/>
</dbReference>
<dbReference type="Gene3D" id="3.10.580.10">
    <property type="entry name" value="CBS-domain"/>
    <property type="match status" value="1"/>
</dbReference>
<name>A0AAT9LDX5_9FIRM</name>
<dbReference type="InterPro" id="IPR002078">
    <property type="entry name" value="Sigma_54_int"/>
</dbReference>
<dbReference type="SUPFAM" id="SSF54631">
    <property type="entry name" value="CBS-domain pair"/>
    <property type="match status" value="1"/>
</dbReference>
<dbReference type="NCBIfam" id="TIGR00229">
    <property type="entry name" value="sensory_box"/>
    <property type="match status" value="1"/>
</dbReference>
<evidence type="ECO:0000256" key="6">
    <source>
        <dbReference type="ARBA" id="ARBA00029500"/>
    </source>
</evidence>
<protein>
    <recommendedName>
        <fullName evidence="6">HTH-type transcriptional regulatory protein TyrR</fullName>
    </recommendedName>
</protein>
<evidence type="ECO:0000259" key="10">
    <source>
        <dbReference type="PROSITE" id="PS50113"/>
    </source>
</evidence>
<dbReference type="InterPro" id="IPR009057">
    <property type="entry name" value="Homeodomain-like_sf"/>
</dbReference>
<keyword evidence="1" id="KW-0547">Nucleotide-binding</keyword>
<dbReference type="PROSITE" id="PS00688">
    <property type="entry name" value="SIGMA54_INTERACT_3"/>
    <property type="match status" value="1"/>
</dbReference>
<keyword evidence="5" id="KW-0804">Transcription</keyword>
<evidence type="ECO:0000256" key="7">
    <source>
        <dbReference type="SAM" id="Coils"/>
    </source>
</evidence>
<evidence type="ECO:0000259" key="9">
    <source>
        <dbReference type="PROSITE" id="PS50112"/>
    </source>
</evidence>
<dbReference type="GO" id="GO:0005524">
    <property type="term" value="F:ATP binding"/>
    <property type="evidence" value="ECO:0007669"/>
    <property type="project" value="UniProtKB-KW"/>
</dbReference>
<reference evidence="11" key="2">
    <citation type="journal article" date="2023" name="Biology">
        <title>Prokaryotic Life Associated with Coal-Fire Gas Vents Revealed by Metagenomics.</title>
        <authorList>
            <person name="Kadnikov V.V."/>
            <person name="Mardanov A.V."/>
            <person name="Beletsky A.V."/>
            <person name="Karnachuk O.V."/>
            <person name="Ravin N.V."/>
        </authorList>
    </citation>
    <scope>NUCLEOTIDE SEQUENCE</scope>
    <source>
        <strain evidence="11">Bu02</strain>
    </source>
</reference>
<evidence type="ECO:0000256" key="1">
    <source>
        <dbReference type="ARBA" id="ARBA00022741"/>
    </source>
</evidence>
<dbReference type="SUPFAM" id="SSF55785">
    <property type="entry name" value="PYP-like sensor domain (PAS domain)"/>
    <property type="match status" value="1"/>
</dbReference>
<dbReference type="InterPro" id="IPR000700">
    <property type="entry name" value="PAS-assoc_C"/>
</dbReference>
<dbReference type="InterPro" id="IPR025944">
    <property type="entry name" value="Sigma_54_int_dom_CS"/>
</dbReference>
<accession>A0AAT9LDX5</accession>
<keyword evidence="4" id="KW-0805">Transcription regulation</keyword>
<dbReference type="Gene3D" id="3.40.50.300">
    <property type="entry name" value="P-loop containing nucleotide triphosphate hydrolases"/>
    <property type="match status" value="1"/>
</dbReference>
<dbReference type="FunFam" id="3.40.50.300:FF:000006">
    <property type="entry name" value="DNA-binding transcriptional regulator NtrC"/>
    <property type="match status" value="1"/>
</dbReference>
<feature type="domain" description="Sigma-54 factor interaction" evidence="8">
    <location>
        <begin position="250"/>
        <end position="479"/>
    </location>
</feature>
<dbReference type="Pfam" id="PF00158">
    <property type="entry name" value="Sigma54_activat"/>
    <property type="match status" value="1"/>
</dbReference>
<dbReference type="InterPro" id="IPR058031">
    <property type="entry name" value="AAA_lid_NorR"/>
</dbReference>
<reference evidence="11" key="1">
    <citation type="submission" date="2020-10" db="EMBL/GenBank/DDBJ databases">
        <authorList>
            <person name="Kadnikov V."/>
            <person name="Beletsky A.V."/>
            <person name="Mardanov A.V."/>
            <person name="Karnachuk O.V."/>
            <person name="Ravin N.V."/>
        </authorList>
    </citation>
    <scope>NUCLEOTIDE SEQUENCE</scope>
    <source>
        <strain evidence="11">Bu02</strain>
    </source>
</reference>
<evidence type="ECO:0000259" key="8">
    <source>
        <dbReference type="PROSITE" id="PS50045"/>
    </source>
</evidence>
<dbReference type="PANTHER" id="PTHR32071:SF57">
    <property type="entry name" value="C4-DICARBOXYLATE TRANSPORT TRANSCRIPTIONAL REGULATORY PROTEIN DCTD"/>
    <property type="match status" value="1"/>
</dbReference>
<dbReference type="KEGG" id="fcz:IMF26_04190"/>
<organism evidence="11">
    <name type="scientific">Candidatus Fermentithermobacillus carboniphilus</name>
    <dbReference type="NCBI Taxonomy" id="3085328"/>
    <lineage>
        <taxon>Bacteria</taxon>
        <taxon>Bacillati</taxon>
        <taxon>Bacillota</taxon>
        <taxon>Candidatus Fermentithermobacillia</taxon>
        <taxon>Candidatus Fermentithermobacillales</taxon>
        <taxon>Candidatus Fermentithermobacillaceae</taxon>
        <taxon>Candidatus Fermentithermobacillus</taxon>
    </lineage>
</organism>
<dbReference type="AlphaFoldDB" id="A0AAT9LDX5"/>
<proteinExistence type="predicted"/>
<gene>
    <name evidence="11" type="ORF">IMF26_04190</name>
</gene>
<dbReference type="CDD" id="cd00009">
    <property type="entry name" value="AAA"/>
    <property type="match status" value="1"/>
</dbReference>
<feature type="domain" description="PAS" evidence="9">
    <location>
        <begin position="106"/>
        <end position="159"/>
    </location>
</feature>
<dbReference type="Gene3D" id="1.10.10.60">
    <property type="entry name" value="Homeodomain-like"/>
    <property type="match status" value="1"/>
</dbReference>
<feature type="domain" description="PAC" evidence="10">
    <location>
        <begin position="173"/>
        <end position="225"/>
    </location>
</feature>
<dbReference type="PROSITE" id="PS50045">
    <property type="entry name" value="SIGMA54_INTERACT_4"/>
    <property type="match status" value="1"/>
</dbReference>
<dbReference type="Pfam" id="PF00989">
    <property type="entry name" value="PAS"/>
    <property type="match status" value="1"/>
</dbReference>
<evidence type="ECO:0000256" key="4">
    <source>
        <dbReference type="ARBA" id="ARBA00023015"/>
    </source>
</evidence>
<dbReference type="Pfam" id="PF00571">
    <property type="entry name" value="CBS"/>
    <property type="match status" value="1"/>
</dbReference>
<dbReference type="InterPro" id="IPR035965">
    <property type="entry name" value="PAS-like_dom_sf"/>
</dbReference>
<keyword evidence="7" id="KW-0175">Coiled coil</keyword>
<dbReference type="PROSITE" id="PS50112">
    <property type="entry name" value="PAS"/>
    <property type="match status" value="1"/>
</dbReference>
<dbReference type="EMBL" id="CP062796">
    <property type="protein sequence ID" value="QUL99264.1"/>
    <property type="molecule type" value="Genomic_DNA"/>
</dbReference>
<feature type="coiled-coil region" evidence="7">
    <location>
        <begin position="216"/>
        <end position="246"/>
    </location>
</feature>
<dbReference type="InterPro" id="IPR013767">
    <property type="entry name" value="PAS_fold"/>
</dbReference>
<dbReference type="PROSITE" id="PS00675">
    <property type="entry name" value="SIGMA54_INTERACT_1"/>
    <property type="match status" value="1"/>
</dbReference>
<evidence type="ECO:0000313" key="11">
    <source>
        <dbReference type="EMBL" id="QUL99264.1"/>
    </source>
</evidence>
<dbReference type="SMART" id="SM00382">
    <property type="entry name" value="AAA"/>
    <property type="match status" value="1"/>
</dbReference>
<dbReference type="PROSITE" id="PS50113">
    <property type="entry name" value="PAC"/>
    <property type="match status" value="1"/>
</dbReference>
<evidence type="ECO:0000256" key="3">
    <source>
        <dbReference type="ARBA" id="ARBA00022840"/>
    </source>
</evidence>
<dbReference type="SUPFAM" id="SSF52540">
    <property type="entry name" value="P-loop containing nucleoside triphosphate hydrolases"/>
    <property type="match status" value="1"/>
</dbReference>
<evidence type="ECO:0000256" key="2">
    <source>
        <dbReference type="ARBA" id="ARBA00022797"/>
    </source>
</evidence>
<dbReference type="InterPro" id="IPR046342">
    <property type="entry name" value="CBS_dom_sf"/>
</dbReference>
<keyword evidence="2" id="KW-0058">Aromatic hydrocarbons catabolism</keyword>
<dbReference type="GO" id="GO:0003677">
    <property type="term" value="F:DNA binding"/>
    <property type="evidence" value="ECO:0007669"/>
    <property type="project" value="UniProtKB-KW"/>
</dbReference>
<dbReference type="InterPro" id="IPR027417">
    <property type="entry name" value="P-loop_NTPase"/>
</dbReference>
<dbReference type="PANTHER" id="PTHR32071">
    <property type="entry name" value="TRANSCRIPTIONAL REGULATORY PROTEIN"/>
    <property type="match status" value="1"/>
</dbReference>
<evidence type="ECO:0000256" key="5">
    <source>
        <dbReference type="ARBA" id="ARBA00023163"/>
    </source>
</evidence>
<dbReference type="SUPFAM" id="SSF46689">
    <property type="entry name" value="Homeodomain-like"/>
    <property type="match status" value="1"/>
</dbReference>